<evidence type="ECO:0000256" key="1">
    <source>
        <dbReference type="SAM" id="Phobius"/>
    </source>
</evidence>
<reference evidence="2 3" key="1">
    <citation type="submission" date="2019-01" db="EMBL/GenBank/DDBJ databases">
        <authorList>
            <person name="Chen W.-M."/>
        </authorList>
    </citation>
    <scope>NUCLEOTIDE SEQUENCE [LARGE SCALE GENOMIC DNA]</scope>
    <source>
        <strain evidence="2 3">TLA-22</strain>
    </source>
</reference>
<name>A0A437J5Q7_9SPHN</name>
<comment type="caution">
    <text evidence="2">The sequence shown here is derived from an EMBL/GenBank/DDBJ whole genome shotgun (WGS) entry which is preliminary data.</text>
</comment>
<dbReference type="OrthoDB" id="9814782at2"/>
<evidence type="ECO:0000313" key="2">
    <source>
        <dbReference type="EMBL" id="RVT40280.1"/>
    </source>
</evidence>
<dbReference type="RefSeq" id="WP_127691381.1">
    <property type="nucleotide sequence ID" value="NZ_RZUL01000004.1"/>
</dbReference>
<protein>
    <recommendedName>
        <fullName evidence="4">Sarcosine oxidase subunit gamma</fullName>
    </recommendedName>
</protein>
<dbReference type="Proteomes" id="UP000282977">
    <property type="component" value="Unassembled WGS sequence"/>
</dbReference>
<gene>
    <name evidence="2" type="ORF">ENE74_13240</name>
</gene>
<keyword evidence="1" id="KW-0812">Transmembrane</keyword>
<organism evidence="2 3">
    <name type="scientific">Sphingobium algorifonticola</name>
    <dbReference type="NCBI Taxonomy" id="2008318"/>
    <lineage>
        <taxon>Bacteria</taxon>
        <taxon>Pseudomonadati</taxon>
        <taxon>Pseudomonadota</taxon>
        <taxon>Alphaproteobacteria</taxon>
        <taxon>Sphingomonadales</taxon>
        <taxon>Sphingomonadaceae</taxon>
        <taxon>Sphingobium</taxon>
    </lineage>
</organism>
<dbReference type="AlphaFoldDB" id="A0A437J5Q7"/>
<dbReference type="Gene3D" id="3.30.1360.120">
    <property type="entry name" value="Probable tRNA modification gtpase trme, domain 1"/>
    <property type="match status" value="1"/>
</dbReference>
<keyword evidence="1" id="KW-0472">Membrane</keyword>
<proteinExistence type="predicted"/>
<feature type="transmembrane region" description="Helical" evidence="1">
    <location>
        <begin position="131"/>
        <end position="149"/>
    </location>
</feature>
<evidence type="ECO:0000313" key="3">
    <source>
        <dbReference type="Proteomes" id="UP000282977"/>
    </source>
</evidence>
<accession>A0A437J5Q7</accession>
<dbReference type="InterPro" id="IPR027266">
    <property type="entry name" value="TrmE/GcvT-like"/>
</dbReference>
<keyword evidence="3" id="KW-1185">Reference proteome</keyword>
<dbReference type="EMBL" id="RZUL01000004">
    <property type="protein sequence ID" value="RVT40280.1"/>
    <property type="molecule type" value="Genomic_DNA"/>
</dbReference>
<keyword evidence="1" id="KW-1133">Transmembrane helix</keyword>
<sequence>MTDTADMMASLDWSGTSIRVTPRHGLSAIRLKATKRGRTLAVDLGLPATGGATEDAIWIGPDEWLLLARPAEEGAIVARLAAQQAQGACYWSAIGDGLVILDLGEAGGLVSQLTGLPQASFALGRAARTRVAGIAVLFAGMSWGTRMIFDRMYDRHIRRWLDAAAE</sequence>
<evidence type="ECO:0008006" key="4">
    <source>
        <dbReference type="Google" id="ProtNLM"/>
    </source>
</evidence>
<dbReference type="Gene3D" id="3.30.70.1520">
    <property type="entry name" value="Heterotetrameric sarcosine oxidase"/>
    <property type="match status" value="1"/>
</dbReference>